<name>A0A2T0ZYN3_9ACTN</name>
<reference evidence="2 3" key="1">
    <citation type="submission" date="2018-03" db="EMBL/GenBank/DDBJ databases">
        <title>Genomic Encyclopedia of Archaeal and Bacterial Type Strains, Phase II (KMG-II): from individual species to whole genera.</title>
        <authorList>
            <person name="Goeker M."/>
        </authorList>
    </citation>
    <scope>NUCLEOTIDE SEQUENCE [LARGE SCALE GENOMIC DNA]</scope>
    <source>
        <strain evidence="2 3">DSM 100065</strain>
    </source>
</reference>
<keyword evidence="1" id="KW-0812">Transmembrane</keyword>
<feature type="transmembrane region" description="Helical" evidence="1">
    <location>
        <begin position="53"/>
        <end position="74"/>
    </location>
</feature>
<dbReference type="OrthoDB" id="3870305at2"/>
<keyword evidence="1" id="KW-1133">Transmembrane helix</keyword>
<feature type="transmembrane region" description="Helical" evidence="1">
    <location>
        <begin position="135"/>
        <end position="156"/>
    </location>
</feature>
<accession>A0A2T0ZYN3</accession>
<evidence type="ECO:0008006" key="4">
    <source>
        <dbReference type="Google" id="ProtNLM"/>
    </source>
</evidence>
<organism evidence="2 3">
    <name type="scientific">Antricoccus suffuscus</name>
    <dbReference type="NCBI Taxonomy" id="1629062"/>
    <lineage>
        <taxon>Bacteria</taxon>
        <taxon>Bacillati</taxon>
        <taxon>Actinomycetota</taxon>
        <taxon>Actinomycetes</taxon>
        <taxon>Geodermatophilales</taxon>
        <taxon>Antricoccaceae</taxon>
        <taxon>Antricoccus</taxon>
    </lineage>
</organism>
<feature type="transmembrane region" description="Helical" evidence="1">
    <location>
        <begin position="80"/>
        <end position="103"/>
    </location>
</feature>
<keyword evidence="3" id="KW-1185">Reference proteome</keyword>
<protein>
    <recommendedName>
        <fullName evidence="4">Intracellular septation protein A</fullName>
    </recommendedName>
</protein>
<feature type="transmembrane region" description="Helical" evidence="1">
    <location>
        <begin position="168"/>
        <end position="186"/>
    </location>
</feature>
<evidence type="ECO:0000313" key="2">
    <source>
        <dbReference type="EMBL" id="PRZ41456.1"/>
    </source>
</evidence>
<sequence>MNPIAVVIGFLPFIAFDILSERDFSHAIGWASVVALALTAFFAATGGKNKGSAVLNGASVVIFVVIAGLDFLGGSGVGRWLVTWSAALVAVVLGVFILAMVPIRPFTEEFARQSVPKQYWSSPTFGRVNRVLSTAWGAGLLAIGLLSVVLVALQRADVDLTDGYLDLLLNWVIPIVIYIALVKLTISYPERARGVARAEAESTEALEAGRSA</sequence>
<dbReference type="AlphaFoldDB" id="A0A2T0ZYN3"/>
<gene>
    <name evidence="2" type="ORF">CLV47_1093</name>
</gene>
<evidence type="ECO:0000256" key="1">
    <source>
        <dbReference type="SAM" id="Phobius"/>
    </source>
</evidence>
<proteinExistence type="predicted"/>
<comment type="caution">
    <text evidence="2">The sequence shown here is derived from an EMBL/GenBank/DDBJ whole genome shotgun (WGS) entry which is preliminary data.</text>
</comment>
<keyword evidence="1" id="KW-0472">Membrane</keyword>
<dbReference type="RefSeq" id="WP_106349219.1">
    <property type="nucleotide sequence ID" value="NZ_PVUE01000009.1"/>
</dbReference>
<dbReference type="EMBL" id="PVUE01000009">
    <property type="protein sequence ID" value="PRZ41456.1"/>
    <property type="molecule type" value="Genomic_DNA"/>
</dbReference>
<dbReference type="Proteomes" id="UP000237752">
    <property type="component" value="Unassembled WGS sequence"/>
</dbReference>
<evidence type="ECO:0000313" key="3">
    <source>
        <dbReference type="Proteomes" id="UP000237752"/>
    </source>
</evidence>
<feature type="transmembrane region" description="Helical" evidence="1">
    <location>
        <begin position="25"/>
        <end position="46"/>
    </location>
</feature>